<keyword evidence="5" id="KW-1185">Reference proteome</keyword>
<sequence length="148" mass="15777">MAALVMHINREVIAYGAEICLLRDLHRAQRDAQDPVVAAARRGDAGEVSRLLDGGAEVSPSLVPEMAGLRQWGVVRALVERGAAVDVGNPCALHYAVAAGELESVELLLEHGADSELTDAQFGMTPAVWADHFGHGDLSAHLRGRPLR</sequence>
<dbReference type="AlphaFoldDB" id="A0A1C0ARU1"/>
<dbReference type="RefSeq" id="WP_068749596.1">
    <property type="nucleotide sequence ID" value="NZ_MBQD01000002.1"/>
</dbReference>
<dbReference type="InterPro" id="IPR036770">
    <property type="entry name" value="Ankyrin_rpt-contain_sf"/>
</dbReference>
<dbReference type="PROSITE" id="PS50088">
    <property type="entry name" value="ANK_REPEAT"/>
    <property type="match status" value="1"/>
</dbReference>
<protein>
    <submittedName>
        <fullName evidence="4">Uncharacterized protein</fullName>
    </submittedName>
</protein>
<gene>
    <name evidence="4" type="ORF">BCR15_11885</name>
</gene>
<accession>A0A1C0ARU1</accession>
<organism evidence="4 5">
    <name type="scientific">Tessaracoccus lapidicaptus</name>
    <dbReference type="NCBI Taxonomy" id="1427523"/>
    <lineage>
        <taxon>Bacteria</taxon>
        <taxon>Bacillati</taxon>
        <taxon>Actinomycetota</taxon>
        <taxon>Actinomycetes</taxon>
        <taxon>Propionibacteriales</taxon>
        <taxon>Propionibacteriaceae</taxon>
        <taxon>Tessaracoccus</taxon>
    </lineage>
</organism>
<dbReference type="PANTHER" id="PTHR24189:SF71">
    <property type="entry name" value="ANKYRIN REPEAT DOMAIN 39"/>
    <property type="match status" value="1"/>
</dbReference>
<evidence type="ECO:0000256" key="1">
    <source>
        <dbReference type="ARBA" id="ARBA00022737"/>
    </source>
</evidence>
<dbReference type="InterPro" id="IPR050745">
    <property type="entry name" value="Multifunctional_regulatory"/>
</dbReference>
<evidence type="ECO:0000256" key="2">
    <source>
        <dbReference type="ARBA" id="ARBA00023043"/>
    </source>
</evidence>
<dbReference type="PANTHER" id="PTHR24189">
    <property type="entry name" value="MYOTROPHIN"/>
    <property type="match status" value="1"/>
</dbReference>
<comment type="caution">
    <text evidence="4">The sequence shown here is derived from an EMBL/GenBank/DDBJ whole genome shotgun (WGS) entry which is preliminary data.</text>
</comment>
<keyword evidence="1" id="KW-0677">Repeat</keyword>
<keyword evidence="2 3" id="KW-0040">ANK repeat</keyword>
<reference evidence="5" key="1">
    <citation type="submission" date="2016-07" db="EMBL/GenBank/DDBJ databases">
        <authorList>
            <person name="Florea S."/>
            <person name="Webb J.S."/>
            <person name="Jaromczyk J."/>
            <person name="Schardl C.L."/>
        </authorList>
    </citation>
    <scope>NUCLEOTIDE SEQUENCE [LARGE SCALE GENOMIC DNA]</scope>
    <source>
        <strain evidence="5">IPBSL-7</strain>
    </source>
</reference>
<evidence type="ECO:0000313" key="4">
    <source>
        <dbReference type="EMBL" id="OCL37154.1"/>
    </source>
</evidence>
<dbReference type="PROSITE" id="PS50297">
    <property type="entry name" value="ANK_REP_REGION"/>
    <property type="match status" value="1"/>
</dbReference>
<evidence type="ECO:0000256" key="3">
    <source>
        <dbReference type="PROSITE-ProRule" id="PRU00023"/>
    </source>
</evidence>
<dbReference type="Proteomes" id="UP000093501">
    <property type="component" value="Unassembled WGS sequence"/>
</dbReference>
<dbReference type="Gene3D" id="1.25.40.20">
    <property type="entry name" value="Ankyrin repeat-containing domain"/>
    <property type="match status" value="1"/>
</dbReference>
<dbReference type="SUPFAM" id="SSF48403">
    <property type="entry name" value="Ankyrin repeat"/>
    <property type="match status" value="1"/>
</dbReference>
<dbReference type="EMBL" id="MBQD01000002">
    <property type="protein sequence ID" value="OCL37154.1"/>
    <property type="molecule type" value="Genomic_DNA"/>
</dbReference>
<dbReference type="InterPro" id="IPR002110">
    <property type="entry name" value="Ankyrin_rpt"/>
</dbReference>
<feature type="repeat" description="ANK" evidence="3">
    <location>
        <begin position="88"/>
        <end position="120"/>
    </location>
</feature>
<name>A0A1C0ARU1_9ACTN</name>
<evidence type="ECO:0000313" key="5">
    <source>
        <dbReference type="Proteomes" id="UP000093501"/>
    </source>
</evidence>
<proteinExistence type="predicted"/>
<dbReference type="GO" id="GO:0005737">
    <property type="term" value="C:cytoplasm"/>
    <property type="evidence" value="ECO:0007669"/>
    <property type="project" value="TreeGrafter"/>
</dbReference>
<dbReference type="Pfam" id="PF12796">
    <property type="entry name" value="Ank_2"/>
    <property type="match status" value="1"/>
</dbReference>